<organism evidence="1 2">
    <name type="scientific">Eragrostis curvula</name>
    <name type="common">weeping love grass</name>
    <dbReference type="NCBI Taxonomy" id="38414"/>
    <lineage>
        <taxon>Eukaryota</taxon>
        <taxon>Viridiplantae</taxon>
        <taxon>Streptophyta</taxon>
        <taxon>Embryophyta</taxon>
        <taxon>Tracheophyta</taxon>
        <taxon>Spermatophyta</taxon>
        <taxon>Magnoliopsida</taxon>
        <taxon>Liliopsida</taxon>
        <taxon>Poales</taxon>
        <taxon>Poaceae</taxon>
        <taxon>PACMAD clade</taxon>
        <taxon>Chloridoideae</taxon>
        <taxon>Eragrostideae</taxon>
        <taxon>Eragrostidinae</taxon>
        <taxon>Eragrostis</taxon>
    </lineage>
</organism>
<dbReference type="Gramene" id="TVT97922">
    <property type="protein sequence ID" value="TVT97922"/>
    <property type="gene ID" value="EJB05_56810"/>
</dbReference>
<evidence type="ECO:0000313" key="1">
    <source>
        <dbReference type="EMBL" id="TVT97922.1"/>
    </source>
</evidence>
<sequence length="237" mass="25146">AKFGCKEDTERALFRSAGGRGGWRRIPLECGGRGGGGGGGGAFPFHLSGAGLQGKRSKRQCGTFTSLVSKPAGREAAAPARPFTSLVSGAAREAAEAARSRSSLVCGTQGKRRQRLRCGGTGGGRTVRPSDTCFKISMGCGRAGQDMERFPFDVDEASAGSFGKLMTSVDGFYADRAILTYRGVPLTHKVPGWFSIMLKQHTGSFELAIYAMNGYLAAIREEGENLYLGFTSRILKV</sequence>
<name>A0A5J9SGA2_9POAL</name>
<dbReference type="Proteomes" id="UP000324897">
    <property type="component" value="Unassembled WGS sequence"/>
</dbReference>
<protein>
    <submittedName>
        <fullName evidence="1">Uncharacterized protein</fullName>
    </submittedName>
</protein>
<reference evidence="1 2" key="1">
    <citation type="journal article" date="2019" name="Sci. Rep.">
        <title>A high-quality genome of Eragrostis curvula grass provides insights into Poaceae evolution and supports new strategies to enhance forage quality.</title>
        <authorList>
            <person name="Carballo J."/>
            <person name="Santos B.A.C.M."/>
            <person name="Zappacosta D."/>
            <person name="Garbus I."/>
            <person name="Selva J.P."/>
            <person name="Gallo C.A."/>
            <person name="Diaz A."/>
            <person name="Albertini E."/>
            <person name="Caccamo M."/>
            <person name="Echenique V."/>
        </authorList>
    </citation>
    <scope>NUCLEOTIDE SEQUENCE [LARGE SCALE GENOMIC DNA]</scope>
    <source>
        <strain evidence="2">cv. Victoria</strain>
        <tissue evidence="1">Leaf</tissue>
    </source>
</reference>
<gene>
    <name evidence="1" type="ORF">EJB05_56810</name>
</gene>
<proteinExistence type="predicted"/>
<keyword evidence="2" id="KW-1185">Reference proteome</keyword>
<feature type="non-terminal residue" evidence="1">
    <location>
        <position position="1"/>
    </location>
</feature>
<feature type="non-terminal residue" evidence="1">
    <location>
        <position position="237"/>
    </location>
</feature>
<accession>A0A5J9SGA2</accession>
<evidence type="ECO:0000313" key="2">
    <source>
        <dbReference type="Proteomes" id="UP000324897"/>
    </source>
</evidence>
<dbReference type="EMBL" id="RWGY01000922">
    <property type="protein sequence ID" value="TVT97922.1"/>
    <property type="molecule type" value="Genomic_DNA"/>
</dbReference>
<dbReference type="AlphaFoldDB" id="A0A5J9SGA2"/>
<comment type="caution">
    <text evidence="1">The sequence shown here is derived from an EMBL/GenBank/DDBJ whole genome shotgun (WGS) entry which is preliminary data.</text>
</comment>